<comment type="subcellular location">
    <subcellularLocation>
        <location evidence="1 8">Cell membrane</location>
        <topology evidence="1 8">Multi-pass membrane protein</topology>
    </subcellularLocation>
</comment>
<dbReference type="Proteomes" id="UP000007266">
    <property type="component" value="Linkage group 7"/>
</dbReference>
<feature type="transmembrane region" description="Helical" evidence="8">
    <location>
        <begin position="39"/>
        <end position="60"/>
    </location>
</feature>
<dbReference type="GO" id="GO:0050909">
    <property type="term" value="P:sensory perception of taste"/>
    <property type="evidence" value="ECO:0007669"/>
    <property type="project" value="InterPro"/>
</dbReference>
<proteinExistence type="inferred from homology"/>
<feature type="transmembrane region" description="Helical" evidence="8">
    <location>
        <begin position="261"/>
        <end position="281"/>
    </location>
</feature>
<evidence type="ECO:0000256" key="5">
    <source>
        <dbReference type="ARBA" id="ARBA00023136"/>
    </source>
</evidence>
<dbReference type="InterPro" id="IPR013604">
    <property type="entry name" value="7TM_chemorcpt"/>
</dbReference>
<evidence type="ECO:0000256" key="7">
    <source>
        <dbReference type="ARBA" id="ARBA00023224"/>
    </source>
</evidence>
<evidence type="ECO:0000256" key="4">
    <source>
        <dbReference type="ARBA" id="ARBA00022989"/>
    </source>
</evidence>
<evidence type="ECO:0000313" key="10">
    <source>
        <dbReference type="Proteomes" id="UP000007266"/>
    </source>
</evidence>
<keyword evidence="5 8" id="KW-0472">Membrane</keyword>
<gene>
    <name evidence="9" type="primary">AUGUSTUS-3.0.2_30243</name>
    <name evidence="9" type="ORF">TcasGA2_TC030243</name>
</gene>
<feature type="transmembrane region" description="Helical" evidence="8">
    <location>
        <begin position="362"/>
        <end position="383"/>
    </location>
</feature>
<keyword evidence="6 8" id="KW-0675">Receptor</keyword>
<protein>
    <recommendedName>
        <fullName evidence="8">Gustatory receptor</fullName>
    </recommendedName>
</protein>
<keyword evidence="10" id="KW-1185">Reference proteome</keyword>
<dbReference type="OMA" id="HELITIH"/>
<dbReference type="PANTHER" id="PTHR21143:SF133">
    <property type="entry name" value="GUSTATORY AND PHEROMONE RECEPTOR 32A-RELATED"/>
    <property type="match status" value="1"/>
</dbReference>
<dbReference type="GO" id="GO:0007165">
    <property type="term" value="P:signal transduction"/>
    <property type="evidence" value="ECO:0007669"/>
    <property type="project" value="UniProtKB-KW"/>
</dbReference>
<dbReference type="Pfam" id="PF08395">
    <property type="entry name" value="7tm_7"/>
    <property type="match status" value="1"/>
</dbReference>
<keyword evidence="7 8" id="KW-0807">Transducer</keyword>
<sequence>MSTQDIYDAVYPLLLTTASFGLSAIFVETKNNTRKLAVFNLLKILNIIYLSLFSALLYVAFTSLKNTHLHVNYNSGVTKIGIIFQILANIMATYVIYFINISKSHNILTCIENIKKADLMFRDLGEKIIYRKHFLYEVCMILFGVLAILGRSIVTHIYMGRNIFLTENETHFALFFPLFVSYLVQINFVLLITLVHERFALINRLLDNFNEEKVKHNYLSLKPPYEYQTKYNQAKIELLMELHDFLTDVGNKLNDSFSIQILSCLTSQFLTEVFTIFYLYYESLILKNKIAALVWLMWSIWTTLEIFYVTVNCHLTTKEAKNTGIAIHKVLMNESDPDAKRKLMVFSQQVNHRSLQFTACGLFYIDATLIFTIVGAAATYLLIMLQFQEGIEAQCSNNTLLN</sequence>
<organism evidence="9 10">
    <name type="scientific">Tribolium castaneum</name>
    <name type="common">Red flour beetle</name>
    <dbReference type="NCBI Taxonomy" id="7070"/>
    <lineage>
        <taxon>Eukaryota</taxon>
        <taxon>Metazoa</taxon>
        <taxon>Ecdysozoa</taxon>
        <taxon>Arthropoda</taxon>
        <taxon>Hexapoda</taxon>
        <taxon>Insecta</taxon>
        <taxon>Pterygota</taxon>
        <taxon>Neoptera</taxon>
        <taxon>Endopterygota</taxon>
        <taxon>Coleoptera</taxon>
        <taxon>Polyphaga</taxon>
        <taxon>Cucujiformia</taxon>
        <taxon>Tenebrionidae</taxon>
        <taxon>Tenebrionidae incertae sedis</taxon>
        <taxon>Tribolium</taxon>
    </lineage>
</organism>
<evidence type="ECO:0000256" key="1">
    <source>
        <dbReference type="ARBA" id="ARBA00004651"/>
    </source>
</evidence>
<feature type="transmembrane region" description="Helical" evidence="8">
    <location>
        <begin position="174"/>
        <end position="195"/>
    </location>
</feature>
<name>D6WR29_TRICA</name>
<evidence type="ECO:0000256" key="3">
    <source>
        <dbReference type="ARBA" id="ARBA00022692"/>
    </source>
</evidence>
<feature type="transmembrane region" description="Helical" evidence="8">
    <location>
        <begin position="80"/>
        <end position="99"/>
    </location>
</feature>
<feature type="transmembrane region" description="Helical" evidence="8">
    <location>
        <begin position="134"/>
        <end position="154"/>
    </location>
</feature>
<comment type="function">
    <text evidence="8">Gustatory receptor which mediates acceptance or avoidance behavior, depending on its substrates.</text>
</comment>
<dbReference type="GO" id="GO:0043025">
    <property type="term" value="C:neuronal cell body"/>
    <property type="evidence" value="ECO:0000318"/>
    <property type="project" value="GO_Central"/>
</dbReference>
<dbReference type="PANTHER" id="PTHR21143">
    <property type="entry name" value="INVERTEBRATE GUSTATORY RECEPTOR"/>
    <property type="match status" value="1"/>
</dbReference>
<feature type="transmembrane region" description="Helical" evidence="8">
    <location>
        <begin position="293"/>
        <end position="311"/>
    </location>
</feature>
<evidence type="ECO:0000256" key="6">
    <source>
        <dbReference type="ARBA" id="ARBA00023170"/>
    </source>
</evidence>
<dbReference type="PhylomeDB" id="D6WR29"/>
<dbReference type="HOGENOM" id="CLU_676760_0_0_1"/>
<dbReference type="eggNOG" id="ENOG502S2QD">
    <property type="taxonomic scope" value="Eukaryota"/>
</dbReference>
<comment type="similarity">
    <text evidence="8">Belongs to the insect chemoreceptor superfamily. Gustatory receptor (GR) family.</text>
</comment>
<dbReference type="KEGG" id="tca:107398285"/>
<evidence type="ECO:0000256" key="8">
    <source>
        <dbReference type="RuleBase" id="RU363108"/>
    </source>
</evidence>
<keyword evidence="4 8" id="KW-1133">Transmembrane helix</keyword>
<keyword evidence="2 8" id="KW-1003">Cell membrane</keyword>
<reference evidence="9 10" key="1">
    <citation type="journal article" date="2008" name="Nature">
        <title>The genome of the model beetle and pest Tribolium castaneum.</title>
        <authorList>
            <consortium name="Tribolium Genome Sequencing Consortium"/>
            <person name="Richards S."/>
            <person name="Gibbs R.A."/>
            <person name="Weinstock G.M."/>
            <person name="Brown S.J."/>
            <person name="Denell R."/>
            <person name="Beeman R.W."/>
            <person name="Gibbs R."/>
            <person name="Beeman R.W."/>
            <person name="Brown S.J."/>
            <person name="Bucher G."/>
            <person name="Friedrich M."/>
            <person name="Grimmelikhuijzen C.J."/>
            <person name="Klingler M."/>
            <person name="Lorenzen M."/>
            <person name="Richards S."/>
            <person name="Roth S."/>
            <person name="Schroder R."/>
            <person name="Tautz D."/>
            <person name="Zdobnov E.M."/>
            <person name="Muzny D."/>
            <person name="Gibbs R.A."/>
            <person name="Weinstock G.M."/>
            <person name="Attaway T."/>
            <person name="Bell S."/>
            <person name="Buhay C.J."/>
            <person name="Chandrabose M.N."/>
            <person name="Chavez D."/>
            <person name="Clerk-Blankenburg K.P."/>
            <person name="Cree A."/>
            <person name="Dao M."/>
            <person name="Davis C."/>
            <person name="Chacko J."/>
            <person name="Dinh H."/>
            <person name="Dugan-Rocha S."/>
            <person name="Fowler G."/>
            <person name="Garner T.T."/>
            <person name="Garnes J."/>
            <person name="Gnirke A."/>
            <person name="Hawes A."/>
            <person name="Hernandez J."/>
            <person name="Hines S."/>
            <person name="Holder M."/>
            <person name="Hume J."/>
            <person name="Jhangiani S.N."/>
            <person name="Joshi V."/>
            <person name="Khan Z.M."/>
            <person name="Jackson L."/>
            <person name="Kovar C."/>
            <person name="Kowis A."/>
            <person name="Lee S."/>
            <person name="Lewis L.R."/>
            <person name="Margolis J."/>
            <person name="Morgan M."/>
            <person name="Nazareth L.V."/>
            <person name="Nguyen N."/>
            <person name="Okwuonu G."/>
            <person name="Parker D."/>
            <person name="Richards S."/>
            <person name="Ruiz S.J."/>
            <person name="Santibanez J."/>
            <person name="Savard J."/>
            <person name="Scherer S.E."/>
            <person name="Schneider B."/>
            <person name="Sodergren E."/>
            <person name="Tautz D."/>
            <person name="Vattahil S."/>
            <person name="Villasana D."/>
            <person name="White C.S."/>
            <person name="Wright R."/>
            <person name="Park Y."/>
            <person name="Beeman R.W."/>
            <person name="Lord J."/>
            <person name="Oppert B."/>
            <person name="Lorenzen M."/>
            <person name="Brown S."/>
            <person name="Wang L."/>
            <person name="Savard J."/>
            <person name="Tautz D."/>
            <person name="Richards S."/>
            <person name="Weinstock G."/>
            <person name="Gibbs R.A."/>
            <person name="Liu Y."/>
            <person name="Worley K."/>
            <person name="Weinstock G."/>
            <person name="Elsik C.G."/>
            <person name="Reese J.T."/>
            <person name="Elhaik E."/>
            <person name="Landan G."/>
            <person name="Graur D."/>
            <person name="Arensburger P."/>
            <person name="Atkinson P."/>
            <person name="Beeman R.W."/>
            <person name="Beidler J."/>
            <person name="Brown S.J."/>
            <person name="Demuth J.P."/>
            <person name="Drury D.W."/>
            <person name="Du Y.Z."/>
            <person name="Fujiwara H."/>
            <person name="Lorenzen M."/>
            <person name="Maselli V."/>
            <person name="Osanai M."/>
            <person name="Park Y."/>
            <person name="Robertson H.M."/>
            <person name="Tu Z."/>
            <person name="Wang J.J."/>
            <person name="Wang S."/>
            <person name="Richards S."/>
            <person name="Song H."/>
            <person name="Zhang L."/>
            <person name="Sodergren E."/>
            <person name="Werner D."/>
            <person name="Stanke M."/>
            <person name="Morgenstern B."/>
            <person name="Solovyev V."/>
            <person name="Kosarev P."/>
            <person name="Brown G."/>
            <person name="Chen H.C."/>
            <person name="Ermolaeva O."/>
            <person name="Hlavina W."/>
            <person name="Kapustin Y."/>
            <person name="Kiryutin B."/>
            <person name="Kitts P."/>
            <person name="Maglott D."/>
            <person name="Pruitt K."/>
            <person name="Sapojnikov V."/>
            <person name="Souvorov A."/>
            <person name="Mackey A.J."/>
            <person name="Waterhouse R.M."/>
            <person name="Wyder S."/>
            <person name="Zdobnov E.M."/>
            <person name="Zdobnov E.M."/>
            <person name="Wyder S."/>
            <person name="Kriventseva E.V."/>
            <person name="Kadowaki T."/>
            <person name="Bork P."/>
            <person name="Aranda M."/>
            <person name="Bao R."/>
            <person name="Beermann A."/>
            <person name="Berns N."/>
            <person name="Bolognesi R."/>
            <person name="Bonneton F."/>
            <person name="Bopp D."/>
            <person name="Brown S.J."/>
            <person name="Bucher G."/>
            <person name="Butts T."/>
            <person name="Chaumot A."/>
            <person name="Denell R.E."/>
            <person name="Ferrier D.E."/>
            <person name="Friedrich M."/>
            <person name="Gordon C.M."/>
            <person name="Jindra M."/>
            <person name="Klingler M."/>
            <person name="Lan Q."/>
            <person name="Lattorff H.M."/>
            <person name="Laudet V."/>
            <person name="von Levetsow C."/>
            <person name="Liu Z."/>
            <person name="Lutz R."/>
            <person name="Lynch J.A."/>
            <person name="da Fonseca R.N."/>
            <person name="Posnien N."/>
            <person name="Reuter R."/>
            <person name="Roth S."/>
            <person name="Savard J."/>
            <person name="Schinko J.B."/>
            <person name="Schmitt C."/>
            <person name="Schoppmeier M."/>
            <person name="Schroder R."/>
            <person name="Shippy T.D."/>
            <person name="Simonnet F."/>
            <person name="Marques-Souza H."/>
            <person name="Tautz D."/>
            <person name="Tomoyasu Y."/>
            <person name="Trauner J."/>
            <person name="Van der Zee M."/>
            <person name="Vervoort M."/>
            <person name="Wittkopp N."/>
            <person name="Wimmer E.A."/>
            <person name="Yang X."/>
            <person name="Jones A.K."/>
            <person name="Sattelle D.B."/>
            <person name="Ebert P.R."/>
            <person name="Nelson D."/>
            <person name="Scott J.G."/>
            <person name="Beeman R.W."/>
            <person name="Muthukrishnan S."/>
            <person name="Kramer K.J."/>
            <person name="Arakane Y."/>
            <person name="Beeman R.W."/>
            <person name="Zhu Q."/>
            <person name="Hogenkamp D."/>
            <person name="Dixit R."/>
            <person name="Oppert B."/>
            <person name="Jiang H."/>
            <person name="Zou Z."/>
            <person name="Marshall J."/>
            <person name="Elpidina E."/>
            <person name="Vinokurov K."/>
            <person name="Oppert C."/>
            <person name="Zou Z."/>
            <person name="Evans J."/>
            <person name="Lu Z."/>
            <person name="Zhao P."/>
            <person name="Sumathipala N."/>
            <person name="Altincicek B."/>
            <person name="Vilcinskas A."/>
            <person name="Williams M."/>
            <person name="Hultmark D."/>
            <person name="Hetru C."/>
            <person name="Jiang H."/>
            <person name="Grimmelikhuijzen C.J."/>
            <person name="Hauser F."/>
            <person name="Cazzamali G."/>
            <person name="Williamson M."/>
            <person name="Park Y."/>
            <person name="Li B."/>
            <person name="Tanaka Y."/>
            <person name="Predel R."/>
            <person name="Neupert S."/>
            <person name="Schachtner J."/>
            <person name="Verleyen P."/>
            <person name="Raible F."/>
            <person name="Bork P."/>
            <person name="Friedrich M."/>
            <person name="Walden K.K."/>
            <person name="Robertson H.M."/>
            <person name="Angeli S."/>
            <person name="Foret S."/>
            <person name="Bucher G."/>
            <person name="Schuetz S."/>
            <person name="Maleszka R."/>
            <person name="Wimmer E.A."/>
            <person name="Beeman R.W."/>
            <person name="Lorenzen M."/>
            <person name="Tomoyasu Y."/>
            <person name="Miller S.C."/>
            <person name="Grossmann D."/>
            <person name="Bucher G."/>
        </authorList>
    </citation>
    <scope>NUCLEOTIDE SEQUENCE [LARGE SCALE GENOMIC DNA]</scope>
    <source>
        <strain evidence="9 10">Georgia GA2</strain>
    </source>
</reference>
<comment type="caution">
    <text evidence="8">Lacks conserved residue(s) required for the propagation of feature annotation.</text>
</comment>
<reference evidence="9 10" key="2">
    <citation type="journal article" date="2010" name="Nucleic Acids Res.">
        <title>BeetleBase in 2010: revisions to provide comprehensive genomic information for Tribolium castaneum.</title>
        <authorList>
            <person name="Kim H.S."/>
            <person name="Murphy T."/>
            <person name="Xia J."/>
            <person name="Caragea D."/>
            <person name="Park Y."/>
            <person name="Beeman R.W."/>
            <person name="Lorenzen M.D."/>
            <person name="Butcher S."/>
            <person name="Manak J.R."/>
            <person name="Brown S.J."/>
        </authorList>
    </citation>
    <scope>GENOME REANNOTATION</scope>
    <source>
        <strain evidence="9 10">Georgia GA2</strain>
    </source>
</reference>
<dbReference type="GO" id="GO:0007635">
    <property type="term" value="P:chemosensory behavior"/>
    <property type="evidence" value="ECO:0000318"/>
    <property type="project" value="GO_Central"/>
</dbReference>
<dbReference type="InParanoid" id="D6WR29"/>
<dbReference type="AlphaFoldDB" id="D6WR29"/>
<dbReference type="FunCoup" id="D6WR29">
    <property type="interactions" value="13"/>
</dbReference>
<dbReference type="GO" id="GO:0030425">
    <property type="term" value="C:dendrite"/>
    <property type="evidence" value="ECO:0000318"/>
    <property type="project" value="GO_Central"/>
</dbReference>
<evidence type="ECO:0000256" key="2">
    <source>
        <dbReference type="ARBA" id="ARBA00022475"/>
    </source>
</evidence>
<keyword evidence="3 8" id="KW-0812">Transmembrane</keyword>
<dbReference type="GO" id="GO:0008049">
    <property type="term" value="P:male courtship behavior"/>
    <property type="evidence" value="ECO:0000318"/>
    <property type="project" value="GO_Central"/>
</dbReference>
<evidence type="ECO:0000313" key="9">
    <source>
        <dbReference type="EMBL" id="EFA07632.1"/>
    </source>
</evidence>
<feature type="transmembrane region" description="Helical" evidence="8">
    <location>
        <begin position="6"/>
        <end position="27"/>
    </location>
</feature>
<dbReference type="GO" id="GO:0005886">
    <property type="term" value="C:plasma membrane"/>
    <property type="evidence" value="ECO:0007669"/>
    <property type="project" value="UniProtKB-SubCell"/>
</dbReference>
<dbReference type="OrthoDB" id="6769401at2759"/>
<dbReference type="EMBL" id="KQ971354">
    <property type="protein sequence ID" value="EFA07632.1"/>
    <property type="molecule type" value="Genomic_DNA"/>
</dbReference>
<accession>D6WR29</accession>
<dbReference type="GO" id="GO:0030424">
    <property type="term" value="C:axon"/>
    <property type="evidence" value="ECO:0000318"/>
    <property type="project" value="GO_Central"/>
</dbReference>